<protein>
    <submittedName>
        <fullName evidence="10">Unnamed protein product</fullName>
    </submittedName>
</protein>
<evidence type="ECO:0000256" key="1">
    <source>
        <dbReference type="ARBA" id="ARBA00004141"/>
    </source>
</evidence>
<feature type="transmembrane region" description="Helical" evidence="8">
    <location>
        <begin position="74"/>
        <end position="93"/>
    </location>
</feature>
<evidence type="ECO:0000256" key="4">
    <source>
        <dbReference type="ARBA" id="ARBA00022989"/>
    </source>
</evidence>
<dbReference type="Proteomes" id="UP001165063">
    <property type="component" value="Unassembled WGS sequence"/>
</dbReference>
<dbReference type="PIRSF" id="PIRSF005225">
    <property type="entry name" value="LAG1_LAC1"/>
    <property type="match status" value="1"/>
</dbReference>
<evidence type="ECO:0000256" key="2">
    <source>
        <dbReference type="ARBA" id="ARBA00009808"/>
    </source>
</evidence>
<gene>
    <name evidence="10" type="ORF">Amon01_000876100</name>
</gene>
<evidence type="ECO:0000256" key="5">
    <source>
        <dbReference type="ARBA" id="ARBA00023136"/>
    </source>
</evidence>
<evidence type="ECO:0000256" key="8">
    <source>
        <dbReference type="SAM" id="Phobius"/>
    </source>
</evidence>
<keyword evidence="11" id="KW-1185">Reference proteome</keyword>
<keyword evidence="3 6" id="KW-0812">Transmembrane</keyword>
<dbReference type="EMBL" id="BSXU01008335">
    <property type="protein sequence ID" value="GMG60203.1"/>
    <property type="molecule type" value="Genomic_DNA"/>
</dbReference>
<name>A0A9W6Z9N3_AMBMO</name>
<organism evidence="10 11">
    <name type="scientific">Ambrosiozyma monospora</name>
    <name type="common">Yeast</name>
    <name type="synonym">Endomycopsis monosporus</name>
    <dbReference type="NCBI Taxonomy" id="43982"/>
    <lineage>
        <taxon>Eukaryota</taxon>
        <taxon>Fungi</taxon>
        <taxon>Dikarya</taxon>
        <taxon>Ascomycota</taxon>
        <taxon>Saccharomycotina</taxon>
        <taxon>Pichiomycetes</taxon>
        <taxon>Pichiales</taxon>
        <taxon>Pichiaceae</taxon>
        <taxon>Ambrosiozyma</taxon>
    </lineage>
</organism>
<dbReference type="GO" id="GO:0046513">
    <property type="term" value="P:ceramide biosynthetic process"/>
    <property type="evidence" value="ECO:0007669"/>
    <property type="project" value="InterPro"/>
</dbReference>
<dbReference type="OrthoDB" id="537032at2759"/>
<comment type="caution">
    <text evidence="10">The sequence shown here is derived from an EMBL/GenBank/DDBJ whole genome shotgun (WGS) entry which is preliminary data.</text>
</comment>
<feature type="transmembrane region" description="Helical" evidence="8">
    <location>
        <begin position="131"/>
        <end position="151"/>
    </location>
</feature>
<feature type="transmembrane region" description="Helical" evidence="8">
    <location>
        <begin position="44"/>
        <end position="62"/>
    </location>
</feature>
<evidence type="ECO:0000313" key="11">
    <source>
        <dbReference type="Proteomes" id="UP001165063"/>
    </source>
</evidence>
<proteinExistence type="inferred from homology"/>
<reference evidence="10" key="1">
    <citation type="submission" date="2023-04" db="EMBL/GenBank/DDBJ databases">
        <title>Ambrosiozyma monospora NBRC 1965.</title>
        <authorList>
            <person name="Ichikawa N."/>
            <person name="Sato H."/>
            <person name="Tonouchi N."/>
        </authorList>
    </citation>
    <scope>NUCLEOTIDE SEQUENCE</scope>
    <source>
        <strain evidence="10">NBRC 1965</strain>
    </source>
</reference>
<dbReference type="GO" id="GO:0050291">
    <property type="term" value="F:sphingosine N-acyltransferase activity"/>
    <property type="evidence" value="ECO:0007669"/>
    <property type="project" value="InterPro"/>
</dbReference>
<keyword evidence="4 8" id="KW-1133">Transmembrane helix</keyword>
<dbReference type="SMART" id="SM00724">
    <property type="entry name" value="TLC"/>
    <property type="match status" value="1"/>
</dbReference>
<comment type="similarity">
    <text evidence="2">Belongs to the sphingosine N-acyltransferase family.</text>
</comment>
<evidence type="ECO:0000259" key="9">
    <source>
        <dbReference type="PROSITE" id="PS50922"/>
    </source>
</evidence>
<dbReference type="AlphaFoldDB" id="A0A9W6Z9N3"/>
<feature type="domain" description="TLC" evidence="9">
    <location>
        <begin position="1"/>
        <end position="159"/>
    </location>
</feature>
<evidence type="ECO:0000256" key="3">
    <source>
        <dbReference type="ARBA" id="ARBA00022692"/>
    </source>
</evidence>
<keyword evidence="5 6" id="KW-0472">Membrane</keyword>
<dbReference type="GO" id="GO:0016020">
    <property type="term" value="C:membrane"/>
    <property type="evidence" value="ECO:0007669"/>
    <property type="project" value="UniProtKB-SubCell"/>
</dbReference>
<dbReference type="PANTHER" id="PTHR12560">
    <property type="entry name" value="LONGEVITY ASSURANCE FACTOR 1 LAG1"/>
    <property type="match status" value="1"/>
</dbReference>
<feature type="compositionally biased region" description="Acidic residues" evidence="7">
    <location>
        <begin position="171"/>
        <end position="190"/>
    </location>
</feature>
<sequence length="222" mass="26025">MGCWFQQIVVLNIEDRRKDHWQMFSHHIITCLLVVGSYRYYLTHIGHVILIMMDVVDIFLSFAKMLKYCGFQTLCDLMFVVFMVVWIILRHFAYNYIFYFTWSQSRDIMKGRCDQVGPDAKMCYTDGAIDFFLVLLGGLQVLTLVWMYLILKVAYKVISGASADDVRSDSEDTVTEDEFEAGSDEFETGSDEFKLNDKIDVKQYENEKLENEDEIFEKETMS</sequence>
<accession>A0A9W6Z9N3</accession>
<dbReference type="InterPro" id="IPR016439">
    <property type="entry name" value="Lag1/Lac1-like"/>
</dbReference>
<comment type="subcellular location">
    <subcellularLocation>
        <location evidence="1">Membrane</location>
        <topology evidence="1">Multi-pass membrane protein</topology>
    </subcellularLocation>
</comment>
<evidence type="ECO:0000313" key="10">
    <source>
        <dbReference type="EMBL" id="GMG60203.1"/>
    </source>
</evidence>
<dbReference type="Pfam" id="PF03798">
    <property type="entry name" value="TRAM_LAG1_CLN8"/>
    <property type="match status" value="1"/>
</dbReference>
<evidence type="ECO:0000256" key="7">
    <source>
        <dbReference type="SAM" id="MobiDB-lite"/>
    </source>
</evidence>
<dbReference type="PROSITE" id="PS50922">
    <property type="entry name" value="TLC"/>
    <property type="match status" value="1"/>
</dbReference>
<dbReference type="PANTHER" id="PTHR12560:SF0">
    <property type="entry name" value="LD18904P"/>
    <property type="match status" value="1"/>
</dbReference>
<evidence type="ECO:0000256" key="6">
    <source>
        <dbReference type="PROSITE-ProRule" id="PRU00205"/>
    </source>
</evidence>
<feature type="region of interest" description="Disordered" evidence="7">
    <location>
        <begin position="167"/>
        <end position="192"/>
    </location>
</feature>
<dbReference type="InterPro" id="IPR006634">
    <property type="entry name" value="TLC-dom"/>
</dbReference>